<organism evidence="1 2">
    <name type="scientific">Anaerorhabdus furcosa</name>
    <dbReference type="NCBI Taxonomy" id="118967"/>
    <lineage>
        <taxon>Bacteria</taxon>
        <taxon>Bacillati</taxon>
        <taxon>Bacillota</taxon>
        <taxon>Erysipelotrichia</taxon>
        <taxon>Erysipelotrichales</taxon>
        <taxon>Erysipelotrichaceae</taxon>
        <taxon>Anaerorhabdus</taxon>
    </lineage>
</organism>
<evidence type="ECO:0000313" key="2">
    <source>
        <dbReference type="Proteomes" id="UP000243297"/>
    </source>
</evidence>
<proteinExistence type="predicted"/>
<dbReference type="STRING" id="118967.SAMN02745191_0268"/>
<dbReference type="InterPro" id="IPR053842">
    <property type="entry name" value="NikA-like"/>
</dbReference>
<gene>
    <name evidence="1" type="ORF">SAMN02745191_0268</name>
</gene>
<evidence type="ECO:0000313" key="1">
    <source>
        <dbReference type="EMBL" id="SJZ36797.1"/>
    </source>
</evidence>
<keyword evidence="2" id="KW-1185">Reference proteome</keyword>
<sequence length="101" mass="11515">MKNKVTVFKTTESDFEKICDLSCEAGLTKTDFIVRSCLNKKVIRIDDLKETYIQLKKIGNNVNQLTVLANMNKVEVVNLQETQSALNKCLETLVALQERIH</sequence>
<protein>
    <submittedName>
        <fullName evidence="1">Mobilisation protein (MobC)</fullName>
    </submittedName>
</protein>
<dbReference type="RefSeq" id="WP_078710721.1">
    <property type="nucleotide sequence ID" value="NZ_FUWY01000001.1"/>
</dbReference>
<name>A0A1T4K3E2_9FIRM</name>
<dbReference type="OrthoDB" id="681025at2"/>
<dbReference type="Pfam" id="PF21983">
    <property type="entry name" value="NikA-like"/>
    <property type="match status" value="1"/>
</dbReference>
<accession>A0A1T4K3E2</accession>
<dbReference type="AlphaFoldDB" id="A0A1T4K3E2"/>
<dbReference type="Proteomes" id="UP000243297">
    <property type="component" value="Unassembled WGS sequence"/>
</dbReference>
<dbReference type="EMBL" id="FUWY01000001">
    <property type="protein sequence ID" value="SJZ36797.1"/>
    <property type="molecule type" value="Genomic_DNA"/>
</dbReference>
<reference evidence="2" key="1">
    <citation type="submission" date="2017-02" db="EMBL/GenBank/DDBJ databases">
        <authorList>
            <person name="Varghese N."/>
            <person name="Submissions S."/>
        </authorList>
    </citation>
    <scope>NUCLEOTIDE SEQUENCE [LARGE SCALE GENOMIC DNA]</scope>
    <source>
        <strain evidence="2">ATCC 25662</strain>
    </source>
</reference>